<proteinExistence type="predicted"/>
<sequence length="138" mass="15145">MSYCQNCLGTATVRNATIQQRCGLSENTIRSAVAGLEQKGLLVVSARQDREGRRISNQYKLLQLSGTWGKLPVEAFNLDKRDFAVYAYLCRCSNGQRKAFPSFSHMATVLHMAIGTVQTAIKSLMAAGRLLKAAFRAG</sequence>
<reference evidence="1" key="1">
    <citation type="journal article" date="2021" name="PeerJ">
        <title>Extensive microbial diversity within the chicken gut microbiome revealed by metagenomics and culture.</title>
        <authorList>
            <person name="Gilroy R."/>
            <person name="Ravi A."/>
            <person name="Getino M."/>
            <person name="Pursley I."/>
            <person name="Horton D.L."/>
            <person name="Alikhan N.F."/>
            <person name="Baker D."/>
            <person name="Gharbi K."/>
            <person name="Hall N."/>
            <person name="Watson M."/>
            <person name="Adriaenssens E.M."/>
            <person name="Foster-Nyarko E."/>
            <person name="Jarju S."/>
            <person name="Secka A."/>
            <person name="Antonio M."/>
            <person name="Oren A."/>
            <person name="Chaudhuri R.R."/>
            <person name="La Ragione R."/>
            <person name="Hildebrand F."/>
            <person name="Pallen M.J."/>
        </authorList>
    </citation>
    <scope>NUCLEOTIDE SEQUENCE</scope>
    <source>
        <strain evidence="1">ChiSxjej1B13-11774</strain>
    </source>
</reference>
<dbReference type="Pfam" id="PF13730">
    <property type="entry name" value="HTH_36"/>
    <property type="match status" value="1"/>
</dbReference>
<organism evidence="1 2">
    <name type="scientific">Candidatus Gemmiger excrementigallinarum</name>
    <dbReference type="NCBI Taxonomy" id="2838609"/>
    <lineage>
        <taxon>Bacteria</taxon>
        <taxon>Bacillati</taxon>
        <taxon>Bacillota</taxon>
        <taxon>Clostridia</taxon>
        <taxon>Eubacteriales</taxon>
        <taxon>Gemmiger</taxon>
    </lineage>
</organism>
<feature type="non-terminal residue" evidence="1">
    <location>
        <position position="138"/>
    </location>
</feature>
<gene>
    <name evidence="1" type="ORF">H9811_03040</name>
</gene>
<dbReference type="Proteomes" id="UP000824048">
    <property type="component" value="Unassembled WGS sequence"/>
</dbReference>
<reference evidence="1" key="2">
    <citation type="submission" date="2021-04" db="EMBL/GenBank/DDBJ databases">
        <authorList>
            <person name="Gilroy R."/>
        </authorList>
    </citation>
    <scope>NUCLEOTIDE SEQUENCE</scope>
    <source>
        <strain evidence="1">ChiSxjej1B13-11774</strain>
    </source>
</reference>
<dbReference type="Gene3D" id="1.10.10.10">
    <property type="entry name" value="Winged helix-like DNA-binding domain superfamily/Winged helix DNA-binding domain"/>
    <property type="match status" value="2"/>
</dbReference>
<dbReference type="InterPro" id="IPR036388">
    <property type="entry name" value="WH-like_DNA-bd_sf"/>
</dbReference>
<accession>A0A9D2EQ72</accession>
<dbReference type="EMBL" id="DXBP01000020">
    <property type="protein sequence ID" value="HIZ41520.1"/>
    <property type="molecule type" value="Genomic_DNA"/>
</dbReference>
<dbReference type="AlphaFoldDB" id="A0A9D2EQ72"/>
<evidence type="ECO:0000313" key="1">
    <source>
        <dbReference type="EMBL" id="HIZ41520.1"/>
    </source>
</evidence>
<protein>
    <submittedName>
        <fullName evidence="1">Helix-turn-helix domain-containing protein</fullName>
    </submittedName>
</protein>
<name>A0A9D2EQ72_9FIRM</name>
<comment type="caution">
    <text evidence="1">The sequence shown here is derived from an EMBL/GenBank/DDBJ whole genome shotgun (WGS) entry which is preliminary data.</text>
</comment>
<evidence type="ECO:0000313" key="2">
    <source>
        <dbReference type="Proteomes" id="UP000824048"/>
    </source>
</evidence>